<evidence type="ECO:0000313" key="6">
    <source>
        <dbReference type="EMBL" id="NWX15954.1"/>
    </source>
</evidence>
<evidence type="ECO:0000256" key="2">
    <source>
        <dbReference type="ARBA" id="ARBA00022729"/>
    </source>
</evidence>
<dbReference type="InterPro" id="IPR007110">
    <property type="entry name" value="Ig-like_dom"/>
</dbReference>
<dbReference type="Proteomes" id="UP000559068">
    <property type="component" value="Unassembled WGS sequence"/>
</dbReference>
<organism evidence="6 7">
    <name type="scientific">Aegotheles bennettii</name>
    <dbReference type="NCBI Taxonomy" id="48278"/>
    <lineage>
        <taxon>Eukaryota</taxon>
        <taxon>Metazoa</taxon>
        <taxon>Chordata</taxon>
        <taxon>Craniata</taxon>
        <taxon>Vertebrata</taxon>
        <taxon>Euteleostomi</taxon>
        <taxon>Archelosauria</taxon>
        <taxon>Archosauria</taxon>
        <taxon>Dinosauria</taxon>
        <taxon>Saurischia</taxon>
        <taxon>Theropoda</taxon>
        <taxon>Coelurosauria</taxon>
        <taxon>Aves</taxon>
        <taxon>Neognathae</taxon>
        <taxon>Neoaves</taxon>
        <taxon>Strisores</taxon>
        <taxon>Caprimulgiformes</taxon>
        <taxon>Aegothelidae</taxon>
        <taxon>Aegotheles</taxon>
    </lineage>
</organism>
<dbReference type="InterPro" id="IPR003598">
    <property type="entry name" value="Ig_sub2"/>
</dbReference>
<keyword evidence="3" id="KW-0472">Membrane</keyword>
<dbReference type="Pfam" id="PF13927">
    <property type="entry name" value="Ig_3"/>
    <property type="match status" value="1"/>
</dbReference>
<feature type="non-terminal residue" evidence="6">
    <location>
        <position position="1"/>
    </location>
</feature>
<dbReference type="Gene3D" id="2.60.40.10">
    <property type="entry name" value="Immunoglobulins"/>
    <property type="match status" value="2"/>
</dbReference>
<feature type="non-terminal residue" evidence="6">
    <location>
        <position position="191"/>
    </location>
</feature>
<dbReference type="SMART" id="SM00409">
    <property type="entry name" value="IG"/>
    <property type="match status" value="1"/>
</dbReference>
<comment type="subcellular location">
    <subcellularLocation>
        <location evidence="1">Membrane</location>
    </subcellularLocation>
</comment>
<dbReference type="SUPFAM" id="SSF48726">
    <property type="entry name" value="Immunoglobulin"/>
    <property type="match status" value="2"/>
</dbReference>
<comment type="caution">
    <text evidence="6">The sequence shown here is derived from an EMBL/GenBank/DDBJ whole genome shotgun (WGS) entry which is preliminary data.</text>
</comment>
<dbReference type="PANTHER" id="PTHR12080">
    <property type="entry name" value="SIGNALING LYMPHOCYTIC ACTIVATION MOLECULE"/>
    <property type="match status" value="1"/>
</dbReference>
<protein>
    <submittedName>
        <fullName evidence="6">HECAM protein</fullName>
    </submittedName>
</protein>
<dbReference type="GO" id="GO:0016020">
    <property type="term" value="C:membrane"/>
    <property type="evidence" value="ECO:0007669"/>
    <property type="project" value="UniProtKB-SubCell"/>
</dbReference>
<name>A0A7K6TZD4_9AVES</name>
<keyword evidence="7" id="KW-1185">Reference proteome</keyword>
<keyword evidence="2" id="KW-0732">Signal</keyword>
<dbReference type="PANTHER" id="PTHR12080:SF59">
    <property type="entry name" value="HEPATIC AND GLIAL CELL ADHESION MOLECULE"/>
    <property type="match status" value="1"/>
</dbReference>
<evidence type="ECO:0000256" key="1">
    <source>
        <dbReference type="ARBA" id="ARBA00004370"/>
    </source>
</evidence>
<dbReference type="EMBL" id="VZRW01004865">
    <property type="protein sequence ID" value="NWX15954.1"/>
    <property type="molecule type" value="Genomic_DNA"/>
</dbReference>
<evidence type="ECO:0000259" key="5">
    <source>
        <dbReference type="PROSITE" id="PS50835"/>
    </source>
</evidence>
<dbReference type="OrthoDB" id="6353782at2759"/>
<sequence>ERRVAIEGSSVQMHAPDIPNVSFTEWEFLRNGVPEFILQHYADHQTPIIYPSYQDRVIFYPRNGSILLQMLRETDSGVYKVTVNLMQDKARTTLLKVLQPVPQPELQSRSNLAGSPIELVCVLPEGTVASISWQKEGHPLPPEECCGLSGNLTVLQIRRAEKSDCGSYSCTVSNELSWKEAALNLTLTGQP</sequence>
<evidence type="ECO:0000313" key="7">
    <source>
        <dbReference type="Proteomes" id="UP000559068"/>
    </source>
</evidence>
<dbReference type="InterPro" id="IPR013783">
    <property type="entry name" value="Ig-like_fold"/>
</dbReference>
<dbReference type="CDD" id="cd00096">
    <property type="entry name" value="Ig"/>
    <property type="match status" value="1"/>
</dbReference>
<proteinExistence type="predicted"/>
<evidence type="ECO:0000256" key="4">
    <source>
        <dbReference type="ARBA" id="ARBA00023180"/>
    </source>
</evidence>
<keyword evidence="4" id="KW-0325">Glycoprotein</keyword>
<dbReference type="InterPro" id="IPR015631">
    <property type="entry name" value="CD2/SLAM_rcpt"/>
</dbReference>
<dbReference type="AlphaFoldDB" id="A0A7K6TZD4"/>
<feature type="domain" description="Ig-like" evidence="5">
    <location>
        <begin position="104"/>
        <end position="186"/>
    </location>
</feature>
<evidence type="ECO:0000256" key="3">
    <source>
        <dbReference type="ARBA" id="ARBA00023136"/>
    </source>
</evidence>
<dbReference type="InterPro" id="IPR003599">
    <property type="entry name" value="Ig_sub"/>
</dbReference>
<reference evidence="6 7" key="1">
    <citation type="submission" date="2019-09" db="EMBL/GenBank/DDBJ databases">
        <title>Bird 10,000 Genomes (B10K) Project - Family phase.</title>
        <authorList>
            <person name="Zhang G."/>
        </authorList>
    </citation>
    <scope>NUCLEOTIDE SEQUENCE [LARGE SCALE GENOMIC DNA]</scope>
    <source>
        <strain evidence="6">B10K-DU-029-76</strain>
        <tissue evidence="6">Heart</tissue>
    </source>
</reference>
<dbReference type="PROSITE" id="PS50835">
    <property type="entry name" value="IG_LIKE"/>
    <property type="match status" value="1"/>
</dbReference>
<accession>A0A7K6TZD4</accession>
<dbReference type="GO" id="GO:0005911">
    <property type="term" value="C:cell-cell junction"/>
    <property type="evidence" value="ECO:0007669"/>
    <property type="project" value="TreeGrafter"/>
</dbReference>
<dbReference type="InterPro" id="IPR036179">
    <property type="entry name" value="Ig-like_dom_sf"/>
</dbReference>
<dbReference type="SMART" id="SM00408">
    <property type="entry name" value="IGc2"/>
    <property type="match status" value="1"/>
</dbReference>
<gene>
    <name evidence="6" type="primary">Hepacam_1</name>
    <name evidence="6" type="ORF">AEGBEN_R13881</name>
</gene>